<feature type="transmembrane region" description="Helical" evidence="1">
    <location>
        <begin position="38"/>
        <end position="56"/>
    </location>
</feature>
<gene>
    <name evidence="2" type="ORF">SAMN05192563_1004214</name>
</gene>
<evidence type="ECO:0000313" key="3">
    <source>
        <dbReference type="Proteomes" id="UP000198844"/>
    </source>
</evidence>
<evidence type="ECO:0000313" key="2">
    <source>
        <dbReference type="EMBL" id="SFT82710.1"/>
    </source>
</evidence>
<dbReference type="RefSeq" id="WP_093633831.1">
    <property type="nucleotide sequence ID" value="NZ_FPBH01000004.1"/>
</dbReference>
<protein>
    <submittedName>
        <fullName evidence="2">Uncharacterized protein</fullName>
    </submittedName>
</protein>
<proteinExistence type="predicted"/>
<dbReference type="OrthoDB" id="9255928at2"/>
<evidence type="ECO:0000256" key="1">
    <source>
        <dbReference type="SAM" id="Phobius"/>
    </source>
</evidence>
<keyword evidence="1" id="KW-0472">Membrane</keyword>
<organism evidence="2 3">
    <name type="scientific">Paraburkholderia aspalathi</name>
    <dbReference type="NCBI Taxonomy" id="1324617"/>
    <lineage>
        <taxon>Bacteria</taxon>
        <taxon>Pseudomonadati</taxon>
        <taxon>Pseudomonadota</taxon>
        <taxon>Betaproteobacteria</taxon>
        <taxon>Burkholderiales</taxon>
        <taxon>Burkholderiaceae</taxon>
        <taxon>Paraburkholderia</taxon>
    </lineage>
</organism>
<dbReference type="AlphaFoldDB" id="A0A1I7B664"/>
<sequence>MAISNTIVWGAVGAVLPDMIKLVRKRFQDRPTYVRKPWYWLNVVILAGLGVLVVAWRDPADWKDAIAFGAAAPAFFEQIFARDNDEHLGAEERLNVFERIRRWWGS</sequence>
<keyword evidence="1" id="KW-1133">Transmembrane helix</keyword>
<name>A0A1I7B664_9BURK</name>
<dbReference type="EMBL" id="FPBH01000004">
    <property type="protein sequence ID" value="SFT82710.1"/>
    <property type="molecule type" value="Genomic_DNA"/>
</dbReference>
<accession>A0A1I7B664</accession>
<keyword evidence="1" id="KW-0812">Transmembrane</keyword>
<dbReference type="Proteomes" id="UP000198844">
    <property type="component" value="Unassembled WGS sequence"/>
</dbReference>
<reference evidence="2 3" key="1">
    <citation type="submission" date="2016-10" db="EMBL/GenBank/DDBJ databases">
        <authorList>
            <person name="de Groot N.N."/>
        </authorList>
    </citation>
    <scope>NUCLEOTIDE SEQUENCE [LARGE SCALE GENOMIC DNA]</scope>
    <source>
        <strain evidence="2 3">LMG 27731</strain>
    </source>
</reference>